<dbReference type="EMBL" id="JACHMV010000001">
    <property type="protein sequence ID" value="MBB4772064.1"/>
    <property type="molecule type" value="Genomic_DNA"/>
</dbReference>
<dbReference type="GO" id="GO:0005886">
    <property type="term" value="C:plasma membrane"/>
    <property type="evidence" value="ECO:0007669"/>
    <property type="project" value="UniProtKB-SubCell"/>
</dbReference>
<dbReference type="PRINTS" id="PR01434">
    <property type="entry name" value="NADHDHGNASE5"/>
</dbReference>
<feature type="transmembrane region" description="Helical" evidence="8">
    <location>
        <begin position="125"/>
        <end position="141"/>
    </location>
</feature>
<evidence type="ECO:0000313" key="13">
    <source>
        <dbReference type="Proteomes" id="UP001501427"/>
    </source>
</evidence>
<feature type="transmembrane region" description="Helical" evidence="8">
    <location>
        <begin position="326"/>
        <end position="346"/>
    </location>
</feature>
<evidence type="ECO:0000256" key="5">
    <source>
        <dbReference type="ARBA" id="ARBA00022989"/>
    </source>
</evidence>
<feature type="transmembrane region" description="Helical" evidence="8">
    <location>
        <begin position="292"/>
        <end position="314"/>
    </location>
</feature>
<feature type="transmembrane region" description="Helical" evidence="8">
    <location>
        <begin position="461"/>
        <end position="486"/>
    </location>
</feature>
<evidence type="ECO:0000256" key="3">
    <source>
        <dbReference type="ARBA" id="ARBA00022475"/>
    </source>
</evidence>
<organism evidence="11 12">
    <name type="scientific">Actinomadura livida</name>
    <dbReference type="NCBI Taxonomy" id="79909"/>
    <lineage>
        <taxon>Bacteria</taxon>
        <taxon>Bacillati</taxon>
        <taxon>Actinomycetota</taxon>
        <taxon>Actinomycetes</taxon>
        <taxon>Streptosporangiales</taxon>
        <taxon>Thermomonosporaceae</taxon>
        <taxon>Actinomadura</taxon>
    </lineage>
</organism>
<feature type="transmembrane region" description="Helical" evidence="8">
    <location>
        <begin position="254"/>
        <end position="280"/>
    </location>
</feature>
<evidence type="ECO:0000256" key="1">
    <source>
        <dbReference type="ARBA" id="ARBA00004651"/>
    </source>
</evidence>
<proteinExistence type="inferred from homology"/>
<feature type="transmembrane region" description="Helical" evidence="8">
    <location>
        <begin position="424"/>
        <end position="449"/>
    </location>
</feature>
<feature type="transmembrane region" description="Helical" evidence="8">
    <location>
        <begin position="383"/>
        <end position="404"/>
    </location>
</feature>
<feature type="transmembrane region" description="Helical" evidence="8">
    <location>
        <begin position="50"/>
        <end position="67"/>
    </location>
</feature>
<protein>
    <submittedName>
        <fullName evidence="11">Multicomponent Na+:H+ antiporter subunit D</fullName>
    </submittedName>
    <submittedName>
        <fullName evidence="10">Proton-conducting transporter membrane subunit</fullName>
    </submittedName>
</protein>
<evidence type="ECO:0000313" key="12">
    <source>
        <dbReference type="Proteomes" id="UP000549343"/>
    </source>
</evidence>
<evidence type="ECO:0000256" key="8">
    <source>
        <dbReference type="SAM" id="Phobius"/>
    </source>
</evidence>
<evidence type="ECO:0000256" key="2">
    <source>
        <dbReference type="ARBA" id="ARBA00005346"/>
    </source>
</evidence>
<evidence type="ECO:0000256" key="7">
    <source>
        <dbReference type="RuleBase" id="RU000320"/>
    </source>
</evidence>
<dbReference type="RefSeq" id="WP_184879144.1">
    <property type="nucleotide sequence ID" value="NZ_BAAAHD010000001.1"/>
</dbReference>
<evidence type="ECO:0000256" key="6">
    <source>
        <dbReference type="ARBA" id="ARBA00023136"/>
    </source>
</evidence>
<dbReference type="Proteomes" id="UP000549343">
    <property type="component" value="Unassembled WGS sequence"/>
</dbReference>
<dbReference type="PANTHER" id="PTHR42703">
    <property type="entry name" value="NADH DEHYDROGENASE"/>
    <property type="match status" value="1"/>
</dbReference>
<keyword evidence="3" id="KW-1003">Cell membrane</keyword>
<reference evidence="11 12" key="3">
    <citation type="submission" date="2020-08" db="EMBL/GenBank/DDBJ databases">
        <title>Sequencing the genomes of 1000 actinobacteria strains.</title>
        <authorList>
            <person name="Klenk H.-P."/>
        </authorList>
    </citation>
    <scope>NUCLEOTIDE SEQUENCE [LARGE SCALE GENOMIC DNA]</scope>
    <source>
        <strain evidence="11 12">DSM 44772</strain>
    </source>
</reference>
<feature type="transmembrane region" description="Helical" evidence="8">
    <location>
        <begin position="211"/>
        <end position="233"/>
    </location>
</feature>
<dbReference type="AlphaFoldDB" id="A0A7W7I7Y0"/>
<evidence type="ECO:0000256" key="4">
    <source>
        <dbReference type="ARBA" id="ARBA00022692"/>
    </source>
</evidence>
<dbReference type="EMBL" id="BAAAHD010000001">
    <property type="protein sequence ID" value="GAA0545626.1"/>
    <property type="molecule type" value="Genomic_DNA"/>
</dbReference>
<feature type="transmembrane region" description="Helical" evidence="8">
    <location>
        <begin position="177"/>
        <end position="199"/>
    </location>
</feature>
<feature type="transmembrane region" description="Helical" evidence="8">
    <location>
        <begin position="147"/>
        <end position="165"/>
    </location>
</feature>
<name>A0A7W7I7Y0_9ACTN</name>
<feature type="domain" description="NADH:quinone oxidoreductase/Mrp antiporter transmembrane" evidence="9">
    <location>
        <begin position="142"/>
        <end position="435"/>
    </location>
</feature>
<reference evidence="10" key="4">
    <citation type="submission" date="2023-12" db="EMBL/GenBank/DDBJ databases">
        <authorList>
            <person name="Sun Q."/>
            <person name="Inoue M."/>
        </authorList>
    </citation>
    <scope>NUCLEOTIDE SEQUENCE</scope>
    <source>
        <strain evidence="10">JCM 10667</strain>
    </source>
</reference>
<comment type="similarity">
    <text evidence="2">Belongs to the CPA3 antiporters (TC 2.A.63) subunit D family.</text>
</comment>
<evidence type="ECO:0000259" key="9">
    <source>
        <dbReference type="Pfam" id="PF00361"/>
    </source>
</evidence>
<dbReference type="Proteomes" id="UP001501427">
    <property type="component" value="Unassembled WGS sequence"/>
</dbReference>
<evidence type="ECO:0000313" key="10">
    <source>
        <dbReference type="EMBL" id="GAA0545626.1"/>
    </source>
</evidence>
<reference evidence="10" key="1">
    <citation type="journal article" date="2014" name="Int. J. Syst. Evol. Microbiol.">
        <title>Complete genome of a new Firmicutes species belonging to the dominant human colonic microbiota ('Ruminococcus bicirculans') reveals two chromosomes and a selective capacity to utilize plant glucans.</title>
        <authorList>
            <consortium name="NISC Comparative Sequencing Program"/>
            <person name="Wegmann U."/>
            <person name="Louis P."/>
            <person name="Goesmann A."/>
            <person name="Henrissat B."/>
            <person name="Duncan S.H."/>
            <person name="Flint H.J."/>
        </authorList>
    </citation>
    <scope>NUCLEOTIDE SEQUENCE</scope>
    <source>
        <strain evidence="10">JCM 10667</strain>
    </source>
</reference>
<dbReference type="InterPro" id="IPR050586">
    <property type="entry name" value="CPA3_Na-H_Antiporter_D"/>
</dbReference>
<reference evidence="13" key="2">
    <citation type="journal article" date="2019" name="Int. J. Syst. Evol. Microbiol.">
        <title>The Global Catalogue of Microorganisms (GCM) 10K type strain sequencing project: providing services to taxonomists for standard genome sequencing and annotation.</title>
        <authorList>
            <consortium name="The Broad Institute Genomics Platform"/>
            <consortium name="The Broad Institute Genome Sequencing Center for Infectious Disease"/>
            <person name="Wu L."/>
            <person name="Ma J."/>
        </authorList>
    </citation>
    <scope>NUCLEOTIDE SEQUENCE [LARGE SCALE GENOMIC DNA]</scope>
    <source>
        <strain evidence="13">JCM 10667</strain>
    </source>
</reference>
<feature type="transmembrane region" description="Helical" evidence="8">
    <location>
        <begin position="352"/>
        <end position="371"/>
    </location>
</feature>
<gene>
    <name evidence="11" type="ORF">F4557_000482</name>
    <name evidence="10" type="ORF">GCM10009546_04640</name>
</gene>
<keyword evidence="6 8" id="KW-0472">Membrane</keyword>
<dbReference type="Pfam" id="PF00361">
    <property type="entry name" value="Proton_antipo_M"/>
    <property type="match status" value="1"/>
</dbReference>
<keyword evidence="4 7" id="KW-0812">Transmembrane</keyword>
<accession>A0A7W7I7Y0</accession>
<feature type="transmembrane region" description="Helical" evidence="8">
    <location>
        <begin position="93"/>
        <end position="113"/>
    </location>
</feature>
<dbReference type="PANTHER" id="PTHR42703:SF1">
    <property type="entry name" value="NA(+)_H(+) ANTIPORTER SUBUNIT D1"/>
    <property type="match status" value="1"/>
</dbReference>
<comment type="subcellular location">
    <subcellularLocation>
        <location evidence="1">Cell membrane</location>
        <topology evidence="1">Multi-pass membrane protein</topology>
    </subcellularLocation>
    <subcellularLocation>
        <location evidence="7">Membrane</location>
        <topology evidence="7">Multi-pass membrane protein</topology>
    </subcellularLocation>
</comment>
<keyword evidence="13" id="KW-1185">Reference proteome</keyword>
<comment type="caution">
    <text evidence="11">The sequence shown here is derived from an EMBL/GenBank/DDBJ whole genome shotgun (WGS) entry which is preliminary data.</text>
</comment>
<dbReference type="InterPro" id="IPR001750">
    <property type="entry name" value="ND/Mrp_TM"/>
</dbReference>
<feature type="transmembrane region" description="Helical" evidence="8">
    <location>
        <begin position="12"/>
        <end position="38"/>
    </location>
</feature>
<evidence type="ECO:0000313" key="11">
    <source>
        <dbReference type="EMBL" id="MBB4772064.1"/>
    </source>
</evidence>
<sequence>MSAPAAFEAAGWLSPGAALALPVTIAVPLLGGLAVVALRRRPNLREAASLVAGVATAALMLSLWPVANDGLTLRLWDWLPGISLVFELEPLGLLFATVAGLLWPVTTLYAIGYMRGNLQRQQTRFYFFFALAIAASLWIAFSGNLATLFIGYEVLTLSTWPLVAHSGNEQAKRGGRIYLGLLLTTSIGLLLPAIVWTAVLAGTTDFAPGGILAGTAGTATLTLLFALYLFGIGKAALFPFHRWLPGAMVAPTPVSALLHAVAVVKAGVFTVLKVAIYVFGLDTLDVTGAAEPMMWVAAVTLIGAGLVAVTRDNLKERLAYSTVSQLAYIVLAATLANDIAAAGGALHIANHAAAKITLFFCAGAVYTATNLTQVSQLDGLGRAMPWTFGAFLVASVSILGLPPLGGTWSKWLLLLGAADAGQTAMLAVLLAGTLLSLAYLVPIPVRAFFRPPAESGHREAAWTLVVPLVLTALACLALFIGADAVIAPLNEVLESP</sequence>
<keyword evidence="5 8" id="KW-1133">Transmembrane helix</keyword>